<evidence type="ECO:0000313" key="3">
    <source>
        <dbReference type="Proteomes" id="UP000326565"/>
    </source>
</evidence>
<keyword evidence="3" id="KW-1185">Reference proteome</keyword>
<protein>
    <submittedName>
        <fullName evidence="2">Uncharacterized protein</fullName>
    </submittedName>
</protein>
<dbReference type="EMBL" id="ML732258">
    <property type="protein sequence ID" value="KAB8071966.1"/>
    <property type="molecule type" value="Genomic_DNA"/>
</dbReference>
<evidence type="ECO:0000256" key="1">
    <source>
        <dbReference type="SAM" id="Phobius"/>
    </source>
</evidence>
<evidence type="ECO:0000313" key="2">
    <source>
        <dbReference type="EMBL" id="KAB8071966.1"/>
    </source>
</evidence>
<sequence>MAFQSSILMINAVLVLLYPLWYIFIYYFLSYFLMRSSLESHCLLKMVKLVTSRKKQAWERSQFLSLRSLEMTIFNASLRPLLQTI</sequence>
<feature type="transmembrane region" description="Helical" evidence="1">
    <location>
        <begin position="6"/>
        <end position="29"/>
    </location>
</feature>
<reference evidence="2 3" key="1">
    <citation type="submission" date="2019-04" db="EMBL/GenBank/DDBJ databases">
        <title>Friends and foes A comparative genomics study of 23 Aspergillus species from section Flavi.</title>
        <authorList>
            <consortium name="DOE Joint Genome Institute"/>
            <person name="Kjaerbolling I."/>
            <person name="Vesth T."/>
            <person name="Frisvad J.C."/>
            <person name="Nybo J.L."/>
            <person name="Theobald S."/>
            <person name="Kildgaard S."/>
            <person name="Isbrandt T."/>
            <person name="Kuo A."/>
            <person name="Sato A."/>
            <person name="Lyhne E.K."/>
            <person name="Kogle M.E."/>
            <person name="Wiebenga A."/>
            <person name="Kun R.S."/>
            <person name="Lubbers R.J."/>
            <person name="Makela M.R."/>
            <person name="Barry K."/>
            <person name="Chovatia M."/>
            <person name="Clum A."/>
            <person name="Daum C."/>
            <person name="Haridas S."/>
            <person name="He G."/>
            <person name="LaButti K."/>
            <person name="Lipzen A."/>
            <person name="Mondo S."/>
            <person name="Riley R."/>
            <person name="Salamov A."/>
            <person name="Simmons B.A."/>
            <person name="Magnuson J.K."/>
            <person name="Henrissat B."/>
            <person name="Mortensen U.H."/>
            <person name="Larsen T.O."/>
            <person name="Devries R.P."/>
            <person name="Grigoriev I.V."/>
            <person name="Machida M."/>
            <person name="Baker S.E."/>
            <person name="Andersen M.R."/>
        </authorList>
    </citation>
    <scope>NUCLEOTIDE SEQUENCE [LARGE SCALE GENOMIC DNA]</scope>
    <source>
        <strain evidence="2 3">CBS 151.66</strain>
    </source>
</reference>
<accession>A0A5N5WTT9</accession>
<proteinExistence type="predicted"/>
<keyword evidence="1" id="KW-0472">Membrane</keyword>
<name>A0A5N5WTT9_9EURO</name>
<gene>
    <name evidence="2" type="ORF">BDV29DRAFT_178251</name>
</gene>
<keyword evidence="1" id="KW-0812">Transmembrane</keyword>
<feature type="non-terminal residue" evidence="2">
    <location>
        <position position="85"/>
    </location>
</feature>
<organism evidence="2 3">
    <name type="scientific">Aspergillus leporis</name>
    <dbReference type="NCBI Taxonomy" id="41062"/>
    <lineage>
        <taxon>Eukaryota</taxon>
        <taxon>Fungi</taxon>
        <taxon>Dikarya</taxon>
        <taxon>Ascomycota</taxon>
        <taxon>Pezizomycotina</taxon>
        <taxon>Eurotiomycetes</taxon>
        <taxon>Eurotiomycetidae</taxon>
        <taxon>Eurotiales</taxon>
        <taxon>Aspergillaceae</taxon>
        <taxon>Aspergillus</taxon>
        <taxon>Aspergillus subgen. Circumdati</taxon>
    </lineage>
</organism>
<dbReference type="Proteomes" id="UP000326565">
    <property type="component" value="Unassembled WGS sequence"/>
</dbReference>
<dbReference type="AlphaFoldDB" id="A0A5N5WTT9"/>
<keyword evidence="1" id="KW-1133">Transmembrane helix</keyword>